<feature type="domain" description="Molybdopterin cofactor biosynthesis C (MoaC)" evidence="4">
    <location>
        <begin position="30"/>
        <end position="153"/>
    </location>
</feature>
<evidence type="ECO:0000256" key="1">
    <source>
        <dbReference type="ARBA" id="ARBA00005046"/>
    </source>
</evidence>
<feature type="compositionally biased region" description="Basic and acidic residues" evidence="3">
    <location>
        <begin position="317"/>
        <end position="329"/>
    </location>
</feature>
<dbReference type="AlphaFoldDB" id="A0A7J6R625"/>
<evidence type="ECO:0000256" key="3">
    <source>
        <dbReference type="SAM" id="MobiDB-lite"/>
    </source>
</evidence>
<reference evidence="5 6" key="1">
    <citation type="submission" date="2020-04" db="EMBL/GenBank/DDBJ databases">
        <title>Perkinsus olseni comparative genomics.</title>
        <authorList>
            <person name="Bogema D.R."/>
        </authorList>
    </citation>
    <scope>NUCLEOTIDE SEQUENCE [LARGE SCALE GENOMIC DNA]</scope>
    <source>
        <strain evidence="5">ATCC PRA-205</strain>
    </source>
</reference>
<dbReference type="Pfam" id="PF01967">
    <property type="entry name" value="MoaC"/>
    <property type="match status" value="1"/>
</dbReference>
<dbReference type="InterPro" id="IPR036522">
    <property type="entry name" value="MoaC_sf"/>
</dbReference>
<evidence type="ECO:0000313" key="5">
    <source>
        <dbReference type="EMBL" id="KAF4716114.1"/>
    </source>
</evidence>
<gene>
    <name evidence="5" type="primary">CNX3_4</name>
    <name evidence="5" type="ORF">FOZ62_029357</name>
</gene>
<feature type="compositionally biased region" description="Polar residues" evidence="3">
    <location>
        <begin position="424"/>
        <end position="435"/>
    </location>
</feature>
<protein>
    <submittedName>
        <fullName evidence="5">Molybdenum cofactor biosynthesis protein</fullName>
    </submittedName>
</protein>
<organism evidence="5 6">
    <name type="scientific">Perkinsus olseni</name>
    <name type="common">Perkinsus atlanticus</name>
    <dbReference type="NCBI Taxonomy" id="32597"/>
    <lineage>
        <taxon>Eukaryota</taxon>
        <taxon>Sar</taxon>
        <taxon>Alveolata</taxon>
        <taxon>Perkinsozoa</taxon>
        <taxon>Perkinsea</taxon>
        <taxon>Perkinsida</taxon>
        <taxon>Perkinsidae</taxon>
        <taxon>Perkinsus</taxon>
    </lineage>
</organism>
<sequence>LLYAINASVRRGGPPGLSSCSYPPEQGFLEATASCKITSISREVTDIIMGESAKGPVALTAQVAGVQAAKKTADLIPLCHNMRLDFADVQVARAPGGVGVHLTSEVACRDATGVEMEALTAVSVAALTVYDMVKSVCKEAVITDIRLNAKSGGKSGHFLRSDATIVESQTPLPITVPAWPSRIQSSMHFQASLLFCSASKGCGLSRHTRPARGFPSPILASRFRGLTDPKGYSTAPCSCNCGILYSSVPPTLQSGGLLATAQKQQRNGPLAVAAPPGSTTRGRPPPTSASANKNDRRHAPTGGRSPMTPRIRPSRPGSKEVKPPLKEGSEVDPGIDCVGFLASLNWLRRHNMLYGIELADPSDTKHWNAAHRTAPNDSEIDPWGHQRLREHLDRIWNIERDARKRVTQGRTEGHSSLVRKRTTPLRSRTAQSGPKVTQPVTLPPKAVLPPPRPRSHGERGLAQSLPPPVNRGLGVQASERIPVGGLGPQAWRIPLPRLELGAPRLSFHPSGAVVPFLAGAPPPPVAGRILGCGGPPPTAGGGGFEGARMRSVSLNPPHPSFHTVPPSGPQVVSQPLPGLQISEAFSDAFLLEA</sequence>
<dbReference type="UniPathway" id="UPA00344"/>
<evidence type="ECO:0000259" key="4">
    <source>
        <dbReference type="Pfam" id="PF01967"/>
    </source>
</evidence>
<dbReference type="Proteomes" id="UP000574390">
    <property type="component" value="Unassembled WGS sequence"/>
</dbReference>
<feature type="region of interest" description="Disordered" evidence="3">
    <location>
        <begin position="405"/>
        <end position="472"/>
    </location>
</feature>
<dbReference type="InterPro" id="IPR002820">
    <property type="entry name" value="Mopterin_CF_biosynth-C_dom"/>
</dbReference>
<dbReference type="EMBL" id="JABANM010024510">
    <property type="protein sequence ID" value="KAF4716114.1"/>
    <property type="molecule type" value="Genomic_DNA"/>
</dbReference>
<name>A0A7J6R625_PEROL</name>
<dbReference type="Gene3D" id="3.30.70.640">
    <property type="entry name" value="Molybdopterin cofactor biosynthesis C (MoaC) domain"/>
    <property type="match status" value="1"/>
</dbReference>
<proteinExistence type="predicted"/>
<accession>A0A7J6R625</accession>
<dbReference type="GO" id="GO:0006777">
    <property type="term" value="P:Mo-molybdopterin cofactor biosynthetic process"/>
    <property type="evidence" value="ECO:0007669"/>
    <property type="project" value="UniProtKB-KW"/>
</dbReference>
<keyword evidence="2" id="KW-0501">Molybdenum cofactor biosynthesis</keyword>
<dbReference type="SUPFAM" id="SSF55040">
    <property type="entry name" value="Molybdenum cofactor biosynthesis protein C, MoaC"/>
    <property type="match status" value="1"/>
</dbReference>
<feature type="region of interest" description="Disordered" evidence="3">
    <location>
        <begin position="262"/>
        <end position="332"/>
    </location>
</feature>
<feature type="non-terminal residue" evidence="5">
    <location>
        <position position="593"/>
    </location>
</feature>
<comment type="pathway">
    <text evidence="1">Cofactor biosynthesis; molybdopterin biosynthesis.</text>
</comment>
<comment type="caution">
    <text evidence="5">The sequence shown here is derived from an EMBL/GenBank/DDBJ whole genome shotgun (WGS) entry which is preliminary data.</text>
</comment>
<evidence type="ECO:0000256" key="2">
    <source>
        <dbReference type="ARBA" id="ARBA00023150"/>
    </source>
</evidence>
<evidence type="ECO:0000313" key="6">
    <source>
        <dbReference type="Proteomes" id="UP000574390"/>
    </source>
</evidence>